<dbReference type="InterPro" id="IPR001387">
    <property type="entry name" value="Cro/C1-type_HTH"/>
</dbReference>
<gene>
    <name evidence="2" type="ORF">C6Y28_10575</name>
</gene>
<protein>
    <submittedName>
        <fullName evidence="2">XRE family transcriptional regulator</fullName>
    </submittedName>
</protein>
<dbReference type="OrthoDB" id="2662407at2"/>
<proteinExistence type="predicted"/>
<organism evidence="2 3">
    <name type="scientific">Megasphaera elsdenii</name>
    <dbReference type="NCBI Taxonomy" id="907"/>
    <lineage>
        <taxon>Bacteria</taxon>
        <taxon>Bacillati</taxon>
        <taxon>Bacillota</taxon>
        <taxon>Negativicutes</taxon>
        <taxon>Veillonellales</taxon>
        <taxon>Veillonellaceae</taxon>
        <taxon>Megasphaera</taxon>
    </lineage>
</organism>
<evidence type="ECO:0000313" key="3">
    <source>
        <dbReference type="Proteomes" id="UP000238358"/>
    </source>
</evidence>
<accession>A0A2S0M993</accession>
<dbReference type="Gene3D" id="1.10.260.40">
    <property type="entry name" value="lambda repressor-like DNA-binding domains"/>
    <property type="match status" value="1"/>
</dbReference>
<sequence length="76" mass="8811">MKEVTALKVKNKVDLKFIRKRRLQLGLTLFEVAQSLGLKNAGNYYKYEVGEYQLNASMLPPLARLLRCNINDFFCN</sequence>
<dbReference type="SMART" id="SM00530">
    <property type="entry name" value="HTH_XRE"/>
    <property type="match status" value="1"/>
</dbReference>
<dbReference type="GO" id="GO:0003677">
    <property type="term" value="F:DNA binding"/>
    <property type="evidence" value="ECO:0007669"/>
    <property type="project" value="InterPro"/>
</dbReference>
<reference evidence="2 3" key="1">
    <citation type="journal article" date="2018" name="Genome Announc.">
        <title>Complete genomes of two Megasphaera elsdenii strains, NCIMB 702410 and ATCC 25940.</title>
        <authorList>
            <person name="Hatmaker E.A."/>
            <person name="O'Dell K."/>
            <person name="Riley L.A."/>
            <person name="Klingeman D.M."/>
            <person name="Guss A.M."/>
        </authorList>
    </citation>
    <scope>NUCLEOTIDE SEQUENCE [LARGE SCALE GENOMIC DNA]</scope>
    <source>
        <strain evidence="2 3">NCIMB702410</strain>
    </source>
</reference>
<feature type="domain" description="HTH cro/C1-type" evidence="1">
    <location>
        <begin position="18"/>
        <end position="73"/>
    </location>
</feature>
<evidence type="ECO:0000259" key="1">
    <source>
        <dbReference type="PROSITE" id="PS50943"/>
    </source>
</evidence>
<name>A0A2S0M993_MEGEL</name>
<dbReference type="AlphaFoldDB" id="A0A2S0M993"/>
<dbReference type="CDD" id="cd00093">
    <property type="entry name" value="HTH_XRE"/>
    <property type="match status" value="1"/>
</dbReference>
<dbReference type="PROSITE" id="PS50943">
    <property type="entry name" value="HTH_CROC1"/>
    <property type="match status" value="1"/>
</dbReference>
<dbReference type="Pfam" id="PF01381">
    <property type="entry name" value="HTH_3"/>
    <property type="match status" value="1"/>
</dbReference>
<dbReference type="SUPFAM" id="SSF47413">
    <property type="entry name" value="lambda repressor-like DNA-binding domains"/>
    <property type="match status" value="1"/>
</dbReference>
<dbReference type="EMBL" id="CP027569">
    <property type="protein sequence ID" value="AVO28035.1"/>
    <property type="molecule type" value="Genomic_DNA"/>
</dbReference>
<dbReference type="Proteomes" id="UP000238358">
    <property type="component" value="Chromosome"/>
</dbReference>
<dbReference type="InterPro" id="IPR010982">
    <property type="entry name" value="Lambda_DNA-bd_dom_sf"/>
</dbReference>
<evidence type="ECO:0000313" key="2">
    <source>
        <dbReference type="EMBL" id="AVO28035.1"/>
    </source>
</evidence>